<dbReference type="Gene3D" id="1.10.287.110">
    <property type="entry name" value="DnaJ domain"/>
    <property type="match status" value="1"/>
</dbReference>
<dbReference type="GO" id="GO:0030150">
    <property type="term" value="P:protein import into mitochondrial matrix"/>
    <property type="evidence" value="ECO:0007669"/>
    <property type="project" value="InterPro"/>
</dbReference>
<feature type="compositionally biased region" description="Basic and acidic residues" evidence="9">
    <location>
        <begin position="29"/>
        <end position="46"/>
    </location>
</feature>
<reference evidence="10" key="1">
    <citation type="submission" date="2009-03" db="EMBL/GenBank/DDBJ databases">
        <title>Caligus rogercresseyi ESTs and full-length cDNAs.</title>
        <authorList>
            <person name="Yasuike M."/>
            <person name="von Schalburg K."/>
            <person name="Cooper G."/>
            <person name="Leong J."/>
            <person name="Jones S.R.M."/>
            <person name="Koop B.F."/>
        </authorList>
    </citation>
    <scope>NUCLEOTIDE SEQUENCE</scope>
    <source>
        <tissue evidence="10">Whole tissue</tissue>
    </source>
</reference>
<comment type="similarity">
    <text evidence="2">Belongs to the TIM16/PAM16 family.</text>
</comment>
<keyword evidence="7" id="KW-0496">Mitochondrion</keyword>
<dbReference type="GO" id="GO:0005744">
    <property type="term" value="C:TIM23 mitochondrial import inner membrane translocase complex"/>
    <property type="evidence" value="ECO:0007669"/>
    <property type="project" value="InterPro"/>
</dbReference>
<keyword evidence="8" id="KW-0472">Membrane</keyword>
<protein>
    <submittedName>
        <fullName evidence="10">Mitochondrial import inner membrane translocase subunit Tim16</fullName>
    </submittedName>
</protein>
<comment type="subcellular location">
    <subcellularLocation>
        <location evidence="1">Mitochondrion inner membrane</location>
        <topology evidence="1">Peripheral membrane protein</topology>
        <orientation evidence="1">Matrix side</orientation>
    </subcellularLocation>
</comment>
<evidence type="ECO:0000256" key="1">
    <source>
        <dbReference type="ARBA" id="ARBA00004443"/>
    </source>
</evidence>
<dbReference type="PANTHER" id="PTHR12388:SF0">
    <property type="entry name" value="MITOCHONDRIAL IMPORT INNER MEMBRANE TRANSLOCASE SUBUNIT TIM16"/>
    <property type="match status" value="1"/>
</dbReference>
<evidence type="ECO:0000313" key="10">
    <source>
        <dbReference type="EMBL" id="ACO10732.1"/>
    </source>
</evidence>
<evidence type="ECO:0000256" key="3">
    <source>
        <dbReference type="ARBA" id="ARBA00022448"/>
    </source>
</evidence>
<keyword evidence="6" id="KW-0811">Translocation</keyword>
<accession>C1BNX9</accession>
<dbReference type="AlphaFoldDB" id="C1BNX9"/>
<dbReference type="EMBL" id="BT076308">
    <property type="protein sequence ID" value="ACO10732.1"/>
    <property type="molecule type" value="mRNA"/>
</dbReference>
<dbReference type="InterPro" id="IPR005341">
    <property type="entry name" value="Tim16"/>
</dbReference>
<keyword evidence="5" id="KW-0653">Protein transport</keyword>
<keyword evidence="3" id="KW-0813">Transport</keyword>
<dbReference type="FunFam" id="1.10.287.110:FF:000006">
    <property type="entry name" value="Import inner membrane translocase subunit TIM16"/>
    <property type="match status" value="1"/>
</dbReference>
<proteinExistence type="evidence at transcript level"/>
<evidence type="ECO:0000256" key="4">
    <source>
        <dbReference type="ARBA" id="ARBA00022792"/>
    </source>
</evidence>
<dbReference type="Pfam" id="PF03656">
    <property type="entry name" value="Pam16"/>
    <property type="match status" value="1"/>
</dbReference>
<organism evidence="10">
    <name type="scientific">Caligus rogercresseyi</name>
    <name type="common">Sea louse</name>
    <dbReference type="NCBI Taxonomy" id="217165"/>
    <lineage>
        <taxon>Eukaryota</taxon>
        <taxon>Metazoa</taxon>
        <taxon>Ecdysozoa</taxon>
        <taxon>Arthropoda</taxon>
        <taxon>Crustacea</taxon>
        <taxon>Multicrustacea</taxon>
        <taxon>Hexanauplia</taxon>
        <taxon>Copepoda</taxon>
        <taxon>Siphonostomatoida</taxon>
        <taxon>Caligidae</taxon>
        <taxon>Caligus</taxon>
    </lineage>
</organism>
<sequence length="123" mass="13929">MAKQLAQLIVSGLQVVGKAFTKAVREELKMSQEAAKRHSSNRKDQSAHATENLRLGMSLDEAKQILNIEDFQDQESLQKNFQHLFDVNDRSKGGSFYIQSKVVRAKERVDQEIQLEATKQGPD</sequence>
<dbReference type="PANTHER" id="PTHR12388">
    <property type="entry name" value="MITOCHONDRIA ASSOCIATED GRANULOCYTE MACROPHAGE CSF SIGNALING MOLECULE"/>
    <property type="match status" value="1"/>
</dbReference>
<name>C1BNX9_CALRO</name>
<keyword evidence="4" id="KW-0999">Mitochondrion inner membrane</keyword>
<evidence type="ECO:0000256" key="8">
    <source>
        <dbReference type="ARBA" id="ARBA00023136"/>
    </source>
</evidence>
<evidence type="ECO:0000256" key="7">
    <source>
        <dbReference type="ARBA" id="ARBA00023128"/>
    </source>
</evidence>
<evidence type="ECO:0000256" key="9">
    <source>
        <dbReference type="SAM" id="MobiDB-lite"/>
    </source>
</evidence>
<evidence type="ECO:0000256" key="2">
    <source>
        <dbReference type="ARBA" id="ARBA00008817"/>
    </source>
</evidence>
<evidence type="ECO:0000256" key="5">
    <source>
        <dbReference type="ARBA" id="ARBA00022927"/>
    </source>
</evidence>
<dbReference type="InterPro" id="IPR036869">
    <property type="entry name" value="J_dom_sf"/>
</dbReference>
<gene>
    <name evidence="10" type="primary">TIM16</name>
</gene>
<feature type="region of interest" description="Disordered" evidence="9">
    <location>
        <begin position="29"/>
        <end position="51"/>
    </location>
</feature>
<evidence type="ECO:0000256" key="6">
    <source>
        <dbReference type="ARBA" id="ARBA00023010"/>
    </source>
</evidence>